<dbReference type="Pfam" id="PF18765">
    <property type="entry name" value="Polbeta"/>
    <property type="match status" value="1"/>
</dbReference>
<evidence type="ECO:0000313" key="2">
    <source>
        <dbReference type="EMBL" id="ETR68642.1"/>
    </source>
</evidence>
<dbReference type="InterPro" id="IPR043519">
    <property type="entry name" value="NT_sf"/>
</dbReference>
<dbReference type="InterPro" id="IPR041633">
    <property type="entry name" value="Polbeta"/>
</dbReference>
<reference evidence="3" key="1">
    <citation type="submission" date="2012-11" db="EMBL/GenBank/DDBJ databases">
        <authorList>
            <person name="Lucero-Rivera Y.E."/>
            <person name="Tovar-Ramirez D."/>
        </authorList>
    </citation>
    <scope>NUCLEOTIDE SEQUENCE [LARGE SCALE GENOMIC DNA]</scope>
    <source>
        <strain evidence="3">Araruama</strain>
    </source>
</reference>
<comment type="caution">
    <text evidence="2">The sequence shown here is derived from an EMBL/GenBank/DDBJ whole genome shotgun (WGS) entry which is preliminary data.</text>
</comment>
<dbReference type="CDD" id="cd05403">
    <property type="entry name" value="NT_KNTase_like"/>
    <property type="match status" value="1"/>
</dbReference>
<dbReference type="PANTHER" id="PTHR43852">
    <property type="entry name" value="NUCLEOTIDYLTRANSFERASE"/>
    <property type="match status" value="1"/>
</dbReference>
<dbReference type="GO" id="GO:0016740">
    <property type="term" value="F:transferase activity"/>
    <property type="evidence" value="ECO:0007669"/>
    <property type="project" value="UniProtKB-KW"/>
</dbReference>
<keyword evidence="2" id="KW-0808">Transferase</keyword>
<gene>
    <name evidence="2" type="ORF">OMM_10313</name>
</gene>
<dbReference type="AlphaFoldDB" id="A0A1V1P193"/>
<dbReference type="InterPro" id="IPR052930">
    <property type="entry name" value="TA_antitoxin_MntA"/>
</dbReference>
<feature type="domain" description="Polymerase beta nucleotidyltransferase" evidence="1">
    <location>
        <begin position="16"/>
        <end position="107"/>
    </location>
</feature>
<evidence type="ECO:0000313" key="3">
    <source>
        <dbReference type="Proteomes" id="UP000189670"/>
    </source>
</evidence>
<protein>
    <submittedName>
        <fullName evidence="2">Nucleotidyltransferase</fullName>
    </submittedName>
</protein>
<dbReference type="EMBL" id="ATBP01000876">
    <property type="protein sequence ID" value="ETR68642.1"/>
    <property type="molecule type" value="Genomic_DNA"/>
</dbReference>
<name>A0A1V1P193_9BACT</name>
<sequence>MKQLAELNKEQTIQVIGEKFMQRNEVEAAYLFGSFPNEEVYNDIDILVLFNPYYYSQFSDFELVHLLSETLNIQSDKIDLIPFDQTKVSPLILYRAIDEGILIKDTKSALLGDQIEALSQFFLENEPCLHYRNMYLKELYAND</sequence>
<organism evidence="2 3">
    <name type="scientific">Candidatus Magnetoglobus multicellularis str. Araruama</name>
    <dbReference type="NCBI Taxonomy" id="890399"/>
    <lineage>
        <taxon>Bacteria</taxon>
        <taxon>Pseudomonadati</taxon>
        <taxon>Thermodesulfobacteriota</taxon>
        <taxon>Desulfobacteria</taxon>
        <taxon>Desulfobacterales</taxon>
        <taxon>Desulfobacteraceae</taxon>
        <taxon>Candidatus Magnetoglobus</taxon>
    </lineage>
</organism>
<dbReference type="SUPFAM" id="SSF81301">
    <property type="entry name" value="Nucleotidyltransferase"/>
    <property type="match status" value="1"/>
</dbReference>
<evidence type="ECO:0000259" key="1">
    <source>
        <dbReference type="Pfam" id="PF18765"/>
    </source>
</evidence>
<accession>A0A1V1P193</accession>
<dbReference type="Gene3D" id="3.30.460.10">
    <property type="entry name" value="Beta Polymerase, domain 2"/>
    <property type="match status" value="1"/>
</dbReference>
<dbReference type="PANTHER" id="PTHR43852:SF3">
    <property type="entry name" value="NUCLEOTIDYLTRANSFERASE"/>
    <property type="match status" value="1"/>
</dbReference>
<dbReference type="Proteomes" id="UP000189670">
    <property type="component" value="Unassembled WGS sequence"/>
</dbReference>
<proteinExistence type="predicted"/>